<dbReference type="Proteomes" id="UP000199144">
    <property type="component" value="Unassembled WGS sequence"/>
</dbReference>
<dbReference type="Pfam" id="PF05406">
    <property type="entry name" value="WGR"/>
    <property type="match status" value="1"/>
</dbReference>
<dbReference type="AlphaFoldDB" id="A0A1I4T7T2"/>
<organism evidence="2 3">
    <name type="scientific">Shimia aestuarii</name>
    <dbReference type="NCBI Taxonomy" id="254406"/>
    <lineage>
        <taxon>Bacteria</taxon>
        <taxon>Pseudomonadati</taxon>
        <taxon>Pseudomonadota</taxon>
        <taxon>Alphaproteobacteria</taxon>
        <taxon>Rhodobacterales</taxon>
        <taxon>Roseobacteraceae</taxon>
    </lineage>
</organism>
<accession>A0A1I4T7T2</accession>
<reference evidence="2 3" key="1">
    <citation type="submission" date="2016-10" db="EMBL/GenBank/DDBJ databases">
        <authorList>
            <person name="de Groot N.N."/>
        </authorList>
    </citation>
    <scope>NUCLEOTIDE SEQUENCE [LARGE SCALE GENOMIC DNA]</scope>
    <source>
        <strain evidence="2 3">DSM 15283</strain>
    </source>
</reference>
<dbReference type="InterPro" id="IPR008893">
    <property type="entry name" value="WGR_domain"/>
</dbReference>
<gene>
    <name evidence="2" type="ORF">SAMN04488042_11427</name>
</gene>
<dbReference type="EMBL" id="FOTQ01000014">
    <property type="protein sequence ID" value="SFM72627.1"/>
    <property type="molecule type" value="Genomic_DNA"/>
</dbReference>
<keyword evidence="2" id="KW-0238">DNA-binding</keyword>
<dbReference type="SMART" id="SM00773">
    <property type="entry name" value="WGR"/>
    <property type="match status" value="1"/>
</dbReference>
<dbReference type="InterPro" id="IPR036930">
    <property type="entry name" value="WGR_dom_sf"/>
</dbReference>
<dbReference type="PROSITE" id="PS51977">
    <property type="entry name" value="WGR"/>
    <property type="match status" value="1"/>
</dbReference>
<dbReference type="InterPro" id="IPR049809">
    <property type="entry name" value="YehF/YfeS-like_WGR"/>
</dbReference>
<proteinExistence type="predicted"/>
<sequence>MTAPGLDIRLEKIVPALRQRRYYHLSLVQTLFGEWCLTRTWGRIGAAGGQSKTEYSESQEAALASLSKLKSTKCRRGYAVIPVQLELFD</sequence>
<feature type="domain" description="WGR" evidence="1">
    <location>
        <begin position="1"/>
        <end position="89"/>
    </location>
</feature>
<evidence type="ECO:0000259" key="1">
    <source>
        <dbReference type="PROSITE" id="PS51977"/>
    </source>
</evidence>
<dbReference type="OrthoDB" id="5801306at2"/>
<dbReference type="Gene3D" id="2.20.140.10">
    <property type="entry name" value="WGR domain"/>
    <property type="match status" value="1"/>
</dbReference>
<dbReference type="CDD" id="cd07996">
    <property type="entry name" value="WGR_MMR_like"/>
    <property type="match status" value="1"/>
</dbReference>
<evidence type="ECO:0000313" key="2">
    <source>
        <dbReference type="EMBL" id="SFM72627.1"/>
    </source>
</evidence>
<evidence type="ECO:0000313" key="3">
    <source>
        <dbReference type="Proteomes" id="UP000199144"/>
    </source>
</evidence>
<dbReference type="SUPFAM" id="SSF142921">
    <property type="entry name" value="WGR domain-like"/>
    <property type="match status" value="1"/>
</dbReference>
<keyword evidence="3" id="KW-1185">Reference proteome</keyword>
<dbReference type="GO" id="GO:0003677">
    <property type="term" value="F:DNA binding"/>
    <property type="evidence" value="ECO:0007669"/>
    <property type="project" value="UniProtKB-KW"/>
</dbReference>
<dbReference type="RefSeq" id="WP_093096847.1">
    <property type="nucleotide sequence ID" value="NZ_FOTQ01000014.1"/>
</dbReference>
<protein>
    <submittedName>
        <fullName evidence="2">WGR domain-containing protein, predicted DNA-binding domain in MolR</fullName>
    </submittedName>
</protein>
<name>A0A1I4T7T2_9RHOB</name>
<dbReference type="STRING" id="254406.SAMN04488042_11427"/>